<evidence type="ECO:0000256" key="3">
    <source>
        <dbReference type="ARBA" id="ARBA00023163"/>
    </source>
</evidence>
<dbReference type="InterPro" id="IPR050109">
    <property type="entry name" value="HTH-type_TetR-like_transc_reg"/>
</dbReference>
<dbReference type="Pfam" id="PF00440">
    <property type="entry name" value="TetR_N"/>
    <property type="match status" value="1"/>
</dbReference>
<sequence>MDLTGSLDLLWGDRPGPRRGPKPALTHEVIARTGIAVADAEGLAAVSMQRVASELGFTKMSLYRYVPGKAELVALMADLAMGTPPADLGGGDRCARLRAWALALLPGFLRHPWVLEATTGPRVVGPNELAWMEAALALLHGTDLGGAARMDVLAVLAGHVRGIAQQAATAPGGDAGTRLGAILAEVVRERGDRYPAVRAALAEAAEGGEDEALGFGLDLILAGLRARIGEDARSDPDPTQS</sequence>
<dbReference type="AlphaFoldDB" id="A0A543JPK1"/>
<dbReference type="Gene3D" id="1.10.10.60">
    <property type="entry name" value="Homeodomain-like"/>
    <property type="match status" value="1"/>
</dbReference>
<evidence type="ECO:0000256" key="1">
    <source>
        <dbReference type="ARBA" id="ARBA00023015"/>
    </source>
</evidence>
<dbReference type="Proteomes" id="UP000316628">
    <property type="component" value="Unassembled WGS sequence"/>
</dbReference>
<gene>
    <name evidence="6" type="ORF">FHX81_7226</name>
</gene>
<feature type="domain" description="HTH tetR-type" evidence="5">
    <location>
        <begin position="24"/>
        <end position="84"/>
    </location>
</feature>
<dbReference type="PROSITE" id="PS50977">
    <property type="entry name" value="HTH_TETR_2"/>
    <property type="match status" value="1"/>
</dbReference>
<dbReference type="Pfam" id="PF02909">
    <property type="entry name" value="TetR_C_1"/>
    <property type="match status" value="1"/>
</dbReference>
<accession>A0A543JPK1</accession>
<dbReference type="EMBL" id="VFPP01000001">
    <property type="protein sequence ID" value="TQM84769.1"/>
    <property type="molecule type" value="Genomic_DNA"/>
</dbReference>
<dbReference type="SUPFAM" id="SSF46689">
    <property type="entry name" value="Homeodomain-like"/>
    <property type="match status" value="1"/>
</dbReference>
<keyword evidence="7" id="KW-1185">Reference proteome</keyword>
<name>A0A543JPK1_9PSEU</name>
<dbReference type="GO" id="GO:0000976">
    <property type="term" value="F:transcription cis-regulatory region binding"/>
    <property type="evidence" value="ECO:0007669"/>
    <property type="project" value="TreeGrafter"/>
</dbReference>
<protein>
    <submittedName>
        <fullName evidence="6">TetR family transcriptional regulator</fullName>
    </submittedName>
</protein>
<dbReference type="SUPFAM" id="SSF48498">
    <property type="entry name" value="Tetracyclin repressor-like, C-terminal domain"/>
    <property type="match status" value="1"/>
</dbReference>
<reference evidence="6 7" key="1">
    <citation type="submission" date="2019-06" db="EMBL/GenBank/DDBJ databases">
        <title>Sequencing the genomes of 1000 actinobacteria strains.</title>
        <authorList>
            <person name="Klenk H.-P."/>
        </authorList>
    </citation>
    <scope>NUCLEOTIDE SEQUENCE [LARGE SCALE GENOMIC DNA]</scope>
    <source>
        <strain evidence="6 7">DSM 45456</strain>
    </source>
</reference>
<dbReference type="PANTHER" id="PTHR30055:SF151">
    <property type="entry name" value="TRANSCRIPTIONAL REGULATORY PROTEIN"/>
    <property type="match status" value="1"/>
</dbReference>
<keyword evidence="2 4" id="KW-0238">DNA-binding</keyword>
<evidence type="ECO:0000259" key="5">
    <source>
        <dbReference type="PROSITE" id="PS50977"/>
    </source>
</evidence>
<comment type="caution">
    <text evidence="6">The sequence shown here is derived from an EMBL/GenBank/DDBJ whole genome shotgun (WGS) entry which is preliminary data.</text>
</comment>
<dbReference type="Gene3D" id="1.10.357.10">
    <property type="entry name" value="Tetracycline Repressor, domain 2"/>
    <property type="match status" value="1"/>
</dbReference>
<evidence type="ECO:0000313" key="6">
    <source>
        <dbReference type="EMBL" id="TQM84769.1"/>
    </source>
</evidence>
<evidence type="ECO:0000256" key="4">
    <source>
        <dbReference type="PROSITE-ProRule" id="PRU00335"/>
    </source>
</evidence>
<dbReference type="GO" id="GO:0045892">
    <property type="term" value="P:negative regulation of DNA-templated transcription"/>
    <property type="evidence" value="ECO:0007669"/>
    <property type="project" value="InterPro"/>
</dbReference>
<dbReference type="GO" id="GO:0003700">
    <property type="term" value="F:DNA-binding transcription factor activity"/>
    <property type="evidence" value="ECO:0007669"/>
    <property type="project" value="TreeGrafter"/>
</dbReference>
<dbReference type="InterPro" id="IPR036271">
    <property type="entry name" value="Tet_transcr_reg_TetR-rel_C_sf"/>
</dbReference>
<evidence type="ECO:0000256" key="2">
    <source>
        <dbReference type="ARBA" id="ARBA00023125"/>
    </source>
</evidence>
<evidence type="ECO:0000313" key="7">
    <source>
        <dbReference type="Proteomes" id="UP000316628"/>
    </source>
</evidence>
<dbReference type="InterPro" id="IPR004111">
    <property type="entry name" value="Repressor_TetR_C"/>
</dbReference>
<dbReference type="InterPro" id="IPR001647">
    <property type="entry name" value="HTH_TetR"/>
</dbReference>
<feature type="DNA-binding region" description="H-T-H motif" evidence="4">
    <location>
        <begin position="47"/>
        <end position="66"/>
    </location>
</feature>
<dbReference type="RefSeq" id="WP_141982909.1">
    <property type="nucleotide sequence ID" value="NZ_VFPP01000001.1"/>
</dbReference>
<dbReference type="OrthoDB" id="2570341at2"/>
<proteinExistence type="predicted"/>
<organism evidence="6 7">
    <name type="scientific">Saccharothrix saharensis</name>
    <dbReference type="NCBI Taxonomy" id="571190"/>
    <lineage>
        <taxon>Bacteria</taxon>
        <taxon>Bacillati</taxon>
        <taxon>Actinomycetota</taxon>
        <taxon>Actinomycetes</taxon>
        <taxon>Pseudonocardiales</taxon>
        <taxon>Pseudonocardiaceae</taxon>
        <taxon>Saccharothrix</taxon>
    </lineage>
</organism>
<dbReference type="InterPro" id="IPR009057">
    <property type="entry name" value="Homeodomain-like_sf"/>
</dbReference>
<keyword evidence="3" id="KW-0804">Transcription</keyword>
<keyword evidence="1" id="KW-0805">Transcription regulation</keyword>
<dbReference type="PANTHER" id="PTHR30055">
    <property type="entry name" value="HTH-TYPE TRANSCRIPTIONAL REGULATOR RUTR"/>
    <property type="match status" value="1"/>
</dbReference>